<dbReference type="Proteomes" id="UP000070700">
    <property type="component" value="Unassembled WGS sequence"/>
</dbReference>
<evidence type="ECO:0000313" key="1">
    <source>
        <dbReference type="EMBL" id="KUJ23257.1"/>
    </source>
</evidence>
<dbReference type="InParanoid" id="A0A194XU73"/>
<gene>
    <name evidence="1" type="ORF">LY89DRAFT_177300</name>
</gene>
<proteinExistence type="predicted"/>
<keyword evidence="2" id="KW-1185">Reference proteome</keyword>
<evidence type="ECO:0000313" key="2">
    <source>
        <dbReference type="Proteomes" id="UP000070700"/>
    </source>
</evidence>
<dbReference type="AlphaFoldDB" id="A0A194XU73"/>
<dbReference type="RefSeq" id="XP_018077612.1">
    <property type="nucleotide sequence ID" value="XM_018205588.1"/>
</dbReference>
<dbReference type="GeneID" id="28815314"/>
<protein>
    <submittedName>
        <fullName evidence="1">Uncharacterized protein</fullName>
    </submittedName>
</protein>
<name>A0A194XU73_MOLSC</name>
<dbReference type="KEGG" id="psco:LY89DRAFT_177300"/>
<accession>A0A194XU73</accession>
<dbReference type="EMBL" id="KQ947405">
    <property type="protein sequence ID" value="KUJ23257.1"/>
    <property type="molecule type" value="Genomic_DNA"/>
</dbReference>
<reference evidence="1 2" key="1">
    <citation type="submission" date="2015-10" db="EMBL/GenBank/DDBJ databases">
        <title>Full genome of DAOMC 229536 Phialocephala scopiformis, a fungal endophyte of spruce producing the potent anti-insectan compound rugulosin.</title>
        <authorList>
            <consortium name="DOE Joint Genome Institute"/>
            <person name="Walker A.K."/>
            <person name="Frasz S.L."/>
            <person name="Seifert K.A."/>
            <person name="Miller J.D."/>
            <person name="Mondo S.J."/>
            <person name="Labutti K."/>
            <person name="Lipzen A."/>
            <person name="Dockter R."/>
            <person name="Kennedy M."/>
            <person name="Grigoriev I.V."/>
            <person name="Spatafora J.W."/>
        </authorList>
    </citation>
    <scope>NUCLEOTIDE SEQUENCE [LARGE SCALE GENOMIC DNA]</scope>
    <source>
        <strain evidence="1 2">CBS 120377</strain>
    </source>
</reference>
<sequence>MQMQTQLTQIIVLTTPPFLINRVISHHTTRQTQSCLSINQTRSHSLLHPDFHPHPQSLTRHKAGVTRKRPDPISVCHCRGQQRREPDPSPSAAALAFTLSRQILEASRIKSRAGLGSSILWHLSPFEYANNSHRKSTMREMFAVERNRQTPAFAETYGYGFPVFRLGLSVSTRGNGNAVLCCTR</sequence>
<organism evidence="1 2">
    <name type="scientific">Mollisia scopiformis</name>
    <name type="common">Conifer needle endophyte fungus</name>
    <name type="synonym">Phialocephala scopiformis</name>
    <dbReference type="NCBI Taxonomy" id="149040"/>
    <lineage>
        <taxon>Eukaryota</taxon>
        <taxon>Fungi</taxon>
        <taxon>Dikarya</taxon>
        <taxon>Ascomycota</taxon>
        <taxon>Pezizomycotina</taxon>
        <taxon>Leotiomycetes</taxon>
        <taxon>Helotiales</taxon>
        <taxon>Mollisiaceae</taxon>
        <taxon>Mollisia</taxon>
    </lineage>
</organism>